<evidence type="ECO:0000256" key="1">
    <source>
        <dbReference type="ARBA" id="ARBA00022679"/>
    </source>
</evidence>
<dbReference type="PANTHER" id="PTHR46969">
    <property type="entry name" value="BIFUNCTIONAL PROTEIN HLDE"/>
    <property type="match status" value="1"/>
</dbReference>
<dbReference type="GO" id="GO:0033786">
    <property type="term" value="F:heptose-1-phosphate adenylyltransferase activity"/>
    <property type="evidence" value="ECO:0007669"/>
    <property type="project" value="TreeGrafter"/>
</dbReference>
<proteinExistence type="predicted"/>
<evidence type="ECO:0000256" key="2">
    <source>
        <dbReference type="ARBA" id="ARBA00022777"/>
    </source>
</evidence>
<keyword evidence="1 4" id="KW-0808">Transferase</keyword>
<keyword evidence="2 4" id="KW-0418">Kinase</keyword>
<evidence type="ECO:0000313" key="4">
    <source>
        <dbReference type="EMBL" id="CAA9218630.1"/>
    </source>
</evidence>
<dbReference type="Pfam" id="PF00294">
    <property type="entry name" value="PfkB"/>
    <property type="match status" value="1"/>
</dbReference>
<dbReference type="AlphaFoldDB" id="A0A6J4HBD8"/>
<dbReference type="GO" id="GO:0005829">
    <property type="term" value="C:cytosol"/>
    <property type="evidence" value="ECO:0007669"/>
    <property type="project" value="TreeGrafter"/>
</dbReference>
<reference evidence="4" key="1">
    <citation type="submission" date="2020-02" db="EMBL/GenBank/DDBJ databases">
        <authorList>
            <person name="Meier V. D."/>
        </authorList>
    </citation>
    <scope>NUCLEOTIDE SEQUENCE</scope>
    <source>
        <strain evidence="4">AVDCRST_MAG77</strain>
    </source>
</reference>
<organism evidence="4">
    <name type="scientific">uncultured Chloroflexota bacterium</name>
    <dbReference type="NCBI Taxonomy" id="166587"/>
    <lineage>
        <taxon>Bacteria</taxon>
        <taxon>Bacillati</taxon>
        <taxon>Chloroflexota</taxon>
        <taxon>environmental samples</taxon>
    </lineage>
</organism>
<evidence type="ECO:0000259" key="3">
    <source>
        <dbReference type="Pfam" id="PF00294"/>
    </source>
</evidence>
<protein>
    <submittedName>
        <fullName evidence="4">ADP-heptose synthase / D-glycero-beta-D-manno-heptose 7-phosphate kinase</fullName>
        <ecNumber evidence="4">2.7.-.-</ecNumber>
    </submittedName>
</protein>
<dbReference type="EMBL" id="CADCTC010000021">
    <property type="protein sequence ID" value="CAA9218630.1"/>
    <property type="molecule type" value="Genomic_DNA"/>
</dbReference>
<dbReference type="InterPro" id="IPR002173">
    <property type="entry name" value="Carboh/pur_kinase_PfkB_CS"/>
</dbReference>
<dbReference type="GO" id="GO:0033785">
    <property type="term" value="F:heptose 7-phosphate kinase activity"/>
    <property type="evidence" value="ECO:0007669"/>
    <property type="project" value="TreeGrafter"/>
</dbReference>
<dbReference type="SUPFAM" id="SSF53613">
    <property type="entry name" value="Ribokinase-like"/>
    <property type="match status" value="1"/>
</dbReference>
<gene>
    <name evidence="4" type="ORF">AVDCRST_MAG77-357</name>
</gene>
<accession>A0A6J4HBD8</accession>
<dbReference type="Gene3D" id="3.40.1190.20">
    <property type="match status" value="1"/>
</dbReference>
<name>A0A6J4HBD8_9CHLR</name>
<sequence length="237" mass="24967">MSQLSSLLPALQGHRVVVIGEAILDSYLHGRADRMSREAPVPIVELDGRTDAPGGAANTAVNIARLGGEAILLSVVGADSEAERLRVGLAEGGVVAGGLLRRRDRTTLAKQRLIAGGQMLVRFDTGSTHPVDAPTEDELIARLADLHAEADAIVVSDYGYGVLTDRVVTALAELQRRRSVVLVVDARDLRRYTRVGATAVKPNYAEAVRLLGERELPDPGARAAQVGAGGSSRDGAI</sequence>
<dbReference type="PROSITE" id="PS00583">
    <property type="entry name" value="PFKB_KINASES_1"/>
    <property type="match status" value="1"/>
</dbReference>
<feature type="domain" description="Carbohydrate kinase PfkB" evidence="3">
    <location>
        <begin position="15"/>
        <end position="215"/>
    </location>
</feature>
<dbReference type="InterPro" id="IPR029056">
    <property type="entry name" value="Ribokinase-like"/>
</dbReference>
<dbReference type="PANTHER" id="PTHR46969:SF1">
    <property type="entry name" value="BIFUNCTIONAL PROTEIN HLDE"/>
    <property type="match status" value="1"/>
</dbReference>
<dbReference type="InterPro" id="IPR011611">
    <property type="entry name" value="PfkB_dom"/>
</dbReference>
<dbReference type="EC" id="2.7.-.-" evidence="4"/>